<dbReference type="PANTHER" id="PTHR24270">
    <property type="entry name" value="LOW-DENSITY LIPOPROTEIN RECEPTOR-RELATED"/>
    <property type="match status" value="1"/>
</dbReference>
<gene>
    <name evidence="10" type="ORF">CUNI_LOCUS12437</name>
</gene>
<evidence type="ECO:0000256" key="1">
    <source>
        <dbReference type="ARBA" id="ARBA00004167"/>
    </source>
</evidence>
<comment type="caution">
    <text evidence="7">Lacks conserved residue(s) required for the propagation of feature annotation.</text>
</comment>
<keyword evidence="4 9" id="KW-1133">Transmembrane helix</keyword>
<keyword evidence="6 7" id="KW-1015">Disulfide bond</keyword>
<evidence type="ECO:0000256" key="2">
    <source>
        <dbReference type="ARBA" id="ARBA00022692"/>
    </source>
</evidence>
<protein>
    <submittedName>
        <fullName evidence="10">Uncharacterized protein</fullName>
    </submittedName>
</protein>
<dbReference type="OrthoDB" id="2019384at2759"/>
<evidence type="ECO:0000256" key="6">
    <source>
        <dbReference type="ARBA" id="ARBA00023157"/>
    </source>
</evidence>
<dbReference type="SUPFAM" id="SSF57424">
    <property type="entry name" value="LDL receptor-like module"/>
    <property type="match status" value="1"/>
</dbReference>
<dbReference type="AlphaFoldDB" id="A0A8S3ZCG1"/>
<dbReference type="InterPro" id="IPR050685">
    <property type="entry name" value="LDLR"/>
</dbReference>
<feature type="disulfide bond" evidence="7">
    <location>
        <begin position="31"/>
        <end position="49"/>
    </location>
</feature>
<evidence type="ECO:0000256" key="5">
    <source>
        <dbReference type="ARBA" id="ARBA00023136"/>
    </source>
</evidence>
<dbReference type="InterPro" id="IPR036055">
    <property type="entry name" value="LDL_receptor-like_sf"/>
</dbReference>
<evidence type="ECO:0000256" key="8">
    <source>
        <dbReference type="SAM" id="MobiDB-lite"/>
    </source>
</evidence>
<dbReference type="GO" id="GO:0005886">
    <property type="term" value="C:plasma membrane"/>
    <property type="evidence" value="ECO:0007669"/>
    <property type="project" value="TreeGrafter"/>
</dbReference>
<feature type="region of interest" description="Disordered" evidence="8">
    <location>
        <begin position="257"/>
        <end position="289"/>
    </location>
</feature>
<evidence type="ECO:0000256" key="9">
    <source>
        <dbReference type="SAM" id="Phobius"/>
    </source>
</evidence>
<sequence>MVYKASRPPRDFFAKVWAHTPVTCTTEEFRCSPVQCVHRSRMCDGVNDCSNGHDEFCHRSGSETRADVYAELCFRCGDGTCILPRLPRYDASYGRVLWYMCDGFSHCPDASDERQDICRGLRTGLIGSVVKCVPSDLQLGYNSSVLMWSDVLCDHVADCLHGEDESDCNRNGFKEKRIHADPVTLGVVVGILATGCILFCVIYRLKMSRKAGSRPSTSSTVDTKCTQMTSSDNDGPDVTSGGPAITQEVLTNTDLGTFIDDNAHDEGEENGYDGDASSMNSLDLRHTTV</sequence>
<dbReference type="PRINTS" id="PR00261">
    <property type="entry name" value="LDLRECEPTOR"/>
</dbReference>
<dbReference type="PROSITE" id="PS50068">
    <property type="entry name" value="LDLRA_2"/>
    <property type="match status" value="1"/>
</dbReference>
<feature type="compositionally biased region" description="Polar residues" evidence="8">
    <location>
        <begin position="214"/>
        <end position="233"/>
    </location>
</feature>
<evidence type="ECO:0000313" key="11">
    <source>
        <dbReference type="Proteomes" id="UP000678393"/>
    </source>
</evidence>
<feature type="transmembrane region" description="Helical" evidence="9">
    <location>
        <begin position="183"/>
        <end position="205"/>
    </location>
</feature>
<keyword evidence="3" id="KW-0677">Repeat</keyword>
<dbReference type="CDD" id="cd00112">
    <property type="entry name" value="LDLa"/>
    <property type="match status" value="2"/>
</dbReference>
<dbReference type="EMBL" id="CAJHNH020002486">
    <property type="protein sequence ID" value="CAG5126879.1"/>
    <property type="molecule type" value="Genomic_DNA"/>
</dbReference>
<evidence type="ECO:0000313" key="10">
    <source>
        <dbReference type="EMBL" id="CAG5126879.1"/>
    </source>
</evidence>
<dbReference type="Gene3D" id="4.10.400.10">
    <property type="entry name" value="Low-density Lipoprotein Receptor"/>
    <property type="match status" value="2"/>
</dbReference>
<comment type="caution">
    <text evidence="10">The sequence shown here is derived from an EMBL/GenBank/DDBJ whole genome shotgun (WGS) entry which is preliminary data.</text>
</comment>
<comment type="subcellular location">
    <subcellularLocation>
        <location evidence="1">Membrane</location>
        <topology evidence="1">Single-pass membrane protein</topology>
    </subcellularLocation>
</comment>
<organism evidence="10 11">
    <name type="scientific">Candidula unifasciata</name>
    <dbReference type="NCBI Taxonomy" id="100452"/>
    <lineage>
        <taxon>Eukaryota</taxon>
        <taxon>Metazoa</taxon>
        <taxon>Spiralia</taxon>
        <taxon>Lophotrochozoa</taxon>
        <taxon>Mollusca</taxon>
        <taxon>Gastropoda</taxon>
        <taxon>Heterobranchia</taxon>
        <taxon>Euthyneura</taxon>
        <taxon>Panpulmonata</taxon>
        <taxon>Eupulmonata</taxon>
        <taxon>Stylommatophora</taxon>
        <taxon>Helicina</taxon>
        <taxon>Helicoidea</taxon>
        <taxon>Geomitridae</taxon>
        <taxon>Candidula</taxon>
    </lineage>
</organism>
<evidence type="ECO:0000256" key="4">
    <source>
        <dbReference type="ARBA" id="ARBA00022989"/>
    </source>
</evidence>
<dbReference type="Pfam" id="PF00057">
    <property type="entry name" value="Ldl_recept_a"/>
    <property type="match status" value="1"/>
</dbReference>
<feature type="region of interest" description="Disordered" evidence="8">
    <location>
        <begin position="211"/>
        <end position="244"/>
    </location>
</feature>
<name>A0A8S3ZCG1_9EUPU</name>
<feature type="disulfide bond" evidence="7">
    <location>
        <begin position="24"/>
        <end position="36"/>
    </location>
</feature>
<accession>A0A8S3ZCG1</accession>
<dbReference type="Proteomes" id="UP000678393">
    <property type="component" value="Unassembled WGS sequence"/>
</dbReference>
<evidence type="ECO:0000256" key="3">
    <source>
        <dbReference type="ARBA" id="ARBA00022737"/>
    </source>
</evidence>
<evidence type="ECO:0000256" key="7">
    <source>
        <dbReference type="PROSITE-ProRule" id="PRU00124"/>
    </source>
</evidence>
<reference evidence="10" key="1">
    <citation type="submission" date="2021-04" db="EMBL/GenBank/DDBJ databases">
        <authorList>
            <consortium name="Molecular Ecology Group"/>
        </authorList>
    </citation>
    <scope>NUCLEOTIDE SEQUENCE</scope>
</reference>
<keyword evidence="11" id="KW-1185">Reference proteome</keyword>
<proteinExistence type="predicted"/>
<keyword evidence="5 9" id="KW-0472">Membrane</keyword>
<dbReference type="SMART" id="SM00192">
    <property type="entry name" value="LDLa"/>
    <property type="match status" value="3"/>
</dbReference>
<dbReference type="GO" id="GO:0016192">
    <property type="term" value="P:vesicle-mediated transport"/>
    <property type="evidence" value="ECO:0007669"/>
    <property type="project" value="UniProtKB-ARBA"/>
</dbReference>
<keyword evidence="2 9" id="KW-0812">Transmembrane</keyword>
<dbReference type="InterPro" id="IPR002172">
    <property type="entry name" value="LDrepeatLR_classA_rpt"/>
</dbReference>